<dbReference type="SUPFAM" id="SSF82153">
    <property type="entry name" value="FAS1 domain"/>
    <property type="match status" value="1"/>
</dbReference>
<dbReference type="InterPro" id="IPR000782">
    <property type="entry name" value="FAS1_domain"/>
</dbReference>
<dbReference type="InterPro" id="IPR036378">
    <property type="entry name" value="FAS1_dom_sf"/>
</dbReference>
<dbReference type="PROSITE" id="PS50213">
    <property type="entry name" value="FAS1"/>
    <property type="match status" value="1"/>
</dbReference>
<gene>
    <name evidence="3" type="ORF">MiTs_02416</name>
</gene>
<dbReference type="SMART" id="SM00554">
    <property type="entry name" value="FAS1"/>
    <property type="match status" value="1"/>
</dbReference>
<dbReference type="Gene3D" id="2.30.180.10">
    <property type="entry name" value="FAS1 domain"/>
    <property type="match status" value="1"/>
</dbReference>
<evidence type="ECO:0000313" key="3">
    <source>
        <dbReference type="EMBL" id="GCA80409.1"/>
    </source>
</evidence>
<dbReference type="FunFam" id="2.30.180.10:FF:000019">
    <property type="entry name" value="Cell surface lipoprotein"/>
    <property type="match status" value="1"/>
</dbReference>
<evidence type="ECO:0000259" key="2">
    <source>
        <dbReference type="PROSITE" id="PS50213"/>
    </source>
</evidence>
<evidence type="ECO:0000256" key="1">
    <source>
        <dbReference type="SAM" id="MobiDB-lite"/>
    </source>
</evidence>
<comment type="caution">
    <text evidence="3">The sequence shown here is derived from an EMBL/GenBank/DDBJ whole genome shotgun (WGS) entry which is preliminary data.</text>
</comment>
<dbReference type="GO" id="GO:0005615">
    <property type="term" value="C:extracellular space"/>
    <property type="evidence" value="ECO:0007669"/>
    <property type="project" value="TreeGrafter"/>
</dbReference>
<feature type="region of interest" description="Disordered" evidence="1">
    <location>
        <begin position="1"/>
        <end position="34"/>
    </location>
</feature>
<reference evidence="3 4" key="1">
    <citation type="submission" date="2018-09" db="EMBL/GenBank/DDBJ databases">
        <title>Evolutionary history of phycoerythrin pigmentation in the water bloom-forming cyanobacterium Microcystis aeruginosa.</title>
        <authorList>
            <person name="Tanabe Y."/>
            <person name="Tanabe Y."/>
            <person name="Yamaguchi H."/>
        </authorList>
    </citation>
    <scope>NUCLEOTIDE SEQUENCE [LARGE SCALE GENOMIC DNA]</scope>
    <source>
        <strain evidence="3 4">NIES-2521</strain>
    </source>
</reference>
<dbReference type="PANTHER" id="PTHR10900">
    <property type="entry name" value="PERIOSTIN-RELATED"/>
    <property type="match status" value="1"/>
</dbReference>
<dbReference type="EMBL" id="BHVQ01000028">
    <property type="protein sequence ID" value="GCA80409.1"/>
    <property type="molecule type" value="Genomic_DNA"/>
</dbReference>
<protein>
    <submittedName>
        <fullName evidence="3">Immunogenic protein MPB70</fullName>
    </submittedName>
</protein>
<accession>A0A5A5S0I0</accession>
<sequence>MKKFSPPEMKEVSFPTPHTPHPTPHTLHPTPYTPHPIPRKIFGTRLSLKSEIDDFFEDRVKFMADIVDIAVSADNFKTLVTAVQAANLVDALKSPGPFTVFAPTDEAFAKLPPGTITTLVQNIPQLTRILTYHVVAGKYMQEDLAKLAVVTSLEGSPIPIDCSEGFEVKNATVVAGNIEADNGVIHVIDRVILMG</sequence>
<dbReference type="PANTHER" id="PTHR10900:SF77">
    <property type="entry name" value="FI19380P1"/>
    <property type="match status" value="1"/>
</dbReference>
<name>A0A5A5S0I0_MICAE</name>
<dbReference type="AlphaFoldDB" id="A0A5A5S0I0"/>
<feature type="domain" description="FAS1" evidence="2">
    <location>
        <begin position="63"/>
        <end position="192"/>
    </location>
</feature>
<dbReference type="Pfam" id="PF02469">
    <property type="entry name" value="Fasciclin"/>
    <property type="match status" value="1"/>
</dbReference>
<dbReference type="Proteomes" id="UP000324689">
    <property type="component" value="Unassembled WGS sequence"/>
</dbReference>
<proteinExistence type="predicted"/>
<evidence type="ECO:0000313" key="4">
    <source>
        <dbReference type="Proteomes" id="UP000324689"/>
    </source>
</evidence>
<dbReference type="InterPro" id="IPR050904">
    <property type="entry name" value="Adhesion/Biosynth-related"/>
</dbReference>
<organism evidence="3 4">
    <name type="scientific">Microcystis aeruginosa NIES-2521</name>
    <dbReference type="NCBI Taxonomy" id="2303983"/>
    <lineage>
        <taxon>Bacteria</taxon>
        <taxon>Bacillati</taxon>
        <taxon>Cyanobacteriota</taxon>
        <taxon>Cyanophyceae</taxon>
        <taxon>Oscillatoriophycideae</taxon>
        <taxon>Chroococcales</taxon>
        <taxon>Microcystaceae</taxon>
        <taxon>Microcystis</taxon>
    </lineage>
</organism>